<sequence length="188" mass="20092">MEIVEYTTAITNELHRTLSAVSKEQADTFIQAVMDAKRIFVAGAGRSLLMIRGLAMRLMHLGFTAYVVGETTTPAITSSDLLIIASGSGETGSLKNMAAKAKDMGAALALISIYPKSAMGLMADYVIEIPATTSKVTDSNSQKSIQPGASLFEQSVLLLGDSLILKLSEQKNIKNQNEGLMKLHANLE</sequence>
<dbReference type="PROSITE" id="PS51464">
    <property type="entry name" value="SIS"/>
    <property type="match status" value="1"/>
</dbReference>
<dbReference type="CDD" id="cd05005">
    <property type="entry name" value="SIS_PHI"/>
    <property type="match status" value="1"/>
</dbReference>
<comment type="caution">
    <text evidence="3">The sequence shown here is derived from an EMBL/GenBank/DDBJ whole genome shotgun (WGS) entry which is preliminary data.</text>
</comment>
<reference evidence="3 4" key="1">
    <citation type="submission" date="2024-04" db="EMBL/GenBank/DDBJ databases">
        <title>Defined microbial consortia suppress multidrug-resistant proinflammatory Enterobacteriaceae via ecological control.</title>
        <authorList>
            <person name="Furuichi M."/>
            <person name="Kawaguchi T."/>
            <person name="Pust M."/>
            <person name="Yasuma K."/>
            <person name="Plichta D."/>
            <person name="Hasegawa N."/>
            <person name="Ohya T."/>
            <person name="Bhattarai S."/>
            <person name="Sasajima S."/>
            <person name="Aoto Y."/>
            <person name="Tuganbaev T."/>
            <person name="Yaginuma M."/>
            <person name="Ueda M."/>
            <person name="Okahashi N."/>
            <person name="Amafuji K."/>
            <person name="Kiridooshi Y."/>
            <person name="Sugita K."/>
            <person name="Strazar M."/>
            <person name="Skelly A."/>
            <person name="Suda W."/>
            <person name="Hattori M."/>
            <person name="Nakamoto N."/>
            <person name="Caballero S."/>
            <person name="Norman J."/>
            <person name="Olle B."/>
            <person name="Tanoue T."/>
            <person name="Arita M."/>
            <person name="Bucci V."/>
            <person name="Atarashi K."/>
            <person name="Xavier R."/>
            <person name="Honda K."/>
        </authorList>
    </citation>
    <scope>NUCLEOTIDE SEQUENCE [LARGE SCALE GENOMIC DNA]</scope>
    <source>
        <strain evidence="4">k04-0078-D8-1</strain>
    </source>
</reference>
<keyword evidence="4" id="KW-1185">Reference proteome</keyword>
<comment type="similarity">
    <text evidence="1">Belongs to the SIS family. PHI subfamily.</text>
</comment>
<dbReference type="InterPro" id="IPR046348">
    <property type="entry name" value="SIS_dom_sf"/>
</dbReference>
<dbReference type="NCBIfam" id="TIGR03127">
    <property type="entry name" value="RuMP_HxlB"/>
    <property type="match status" value="1"/>
</dbReference>
<feature type="domain" description="SIS" evidence="2">
    <location>
        <begin position="29"/>
        <end position="173"/>
    </location>
</feature>
<dbReference type="InterPro" id="IPR017552">
    <property type="entry name" value="PHI/rmpB"/>
</dbReference>
<dbReference type="Proteomes" id="UP001600943">
    <property type="component" value="Unassembled WGS sequence"/>
</dbReference>
<dbReference type="SUPFAM" id="SSF53697">
    <property type="entry name" value="SIS domain"/>
    <property type="match status" value="1"/>
</dbReference>
<gene>
    <name evidence="3" type="primary">hxlB</name>
    <name evidence="3" type="ORF">K040078D81_15980</name>
</gene>
<evidence type="ECO:0000259" key="2">
    <source>
        <dbReference type="PROSITE" id="PS51464"/>
    </source>
</evidence>
<dbReference type="InterPro" id="IPR001347">
    <property type="entry name" value="SIS_dom"/>
</dbReference>
<evidence type="ECO:0000313" key="4">
    <source>
        <dbReference type="Proteomes" id="UP001600943"/>
    </source>
</evidence>
<dbReference type="PANTHER" id="PTHR43443">
    <property type="entry name" value="3-HEXULOSE-6-PHOSPHATE ISOMERASE"/>
    <property type="match status" value="1"/>
</dbReference>
<name>A0ABQ0B7P7_9FIRM</name>
<organism evidence="3 4">
    <name type="scientific">Blautia hominis</name>
    <dbReference type="NCBI Taxonomy" id="2025493"/>
    <lineage>
        <taxon>Bacteria</taxon>
        <taxon>Bacillati</taxon>
        <taxon>Bacillota</taxon>
        <taxon>Clostridia</taxon>
        <taxon>Lachnospirales</taxon>
        <taxon>Lachnospiraceae</taxon>
        <taxon>Blautia</taxon>
    </lineage>
</organism>
<protein>
    <submittedName>
        <fullName evidence="3">6-phospho-3-hexuloisomerase</fullName>
    </submittedName>
</protein>
<dbReference type="RefSeq" id="WP_390404428.1">
    <property type="nucleotide sequence ID" value="NZ_BAABYW010000001.1"/>
</dbReference>
<dbReference type="Gene3D" id="3.40.50.10490">
    <property type="entry name" value="Glucose-6-phosphate isomerase like protein, domain 1"/>
    <property type="match status" value="1"/>
</dbReference>
<accession>A0ABQ0B7P7</accession>
<evidence type="ECO:0000313" key="3">
    <source>
        <dbReference type="EMBL" id="GAA6407481.1"/>
    </source>
</evidence>
<evidence type="ECO:0000256" key="1">
    <source>
        <dbReference type="ARBA" id="ARBA00009235"/>
    </source>
</evidence>
<proteinExistence type="inferred from homology"/>
<dbReference type="EMBL" id="BAABYW010000001">
    <property type="protein sequence ID" value="GAA6407481.1"/>
    <property type="molecule type" value="Genomic_DNA"/>
</dbReference>
<dbReference type="PANTHER" id="PTHR43443:SF1">
    <property type="entry name" value="3-HEXULOSE-6-PHOSPHATE ISOMERASE"/>
    <property type="match status" value="1"/>
</dbReference>
<dbReference type="Pfam" id="PF01380">
    <property type="entry name" value="SIS"/>
    <property type="match status" value="1"/>
</dbReference>